<dbReference type="Gene3D" id="1.10.10.60">
    <property type="entry name" value="Homeodomain-like"/>
    <property type="match status" value="2"/>
</dbReference>
<dbReference type="AlphaFoldDB" id="A0A1I4M303"/>
<evidence type="ECO:0000256" key="6">
    <source>
        <dbReference type="ARBA" id="ARBA00022833"/>
    </source>
</evidence>
<dbReference type="InterPro" id="IPR035451">
    <property type="entry name" value="Ada-like_dom_sf"/>
</dbReference>
<dbReference type="SUPFAM" id="SSF46689">
    <property type="entry name" value="Homeodomain-like"/>
    <property type="match status" value="1"/>
</dbReference>
<evidence type="ECO:0000256" key="14">
    <source>
        <dbReference type="ARBA" id="ARBA00078299"/>
    </source>
</evidence>
<dbReference type="PIRSF" id="PIRSF000409">
    <property type="entry name" value="Ada"/>
    <property type="match status" value="1"/>
</dbReference>
<comment type="similarity">
    <text evidence="13">In the C-terminal section; belongs to the MGMT family.</text>
</comment>
<evidence type="ECO:0000256" key="15">
    <source>
        <dbReference type="PIRSR" id="PIRSR000409-1"/>
    </source>
</evidence>
<keyword evidence="6 16" id="KW-0862">Zinc</keyword>
<dbReference type="GO" id="GO:0032259">
    <property type="term" value="P:methylation"/>
    <property type="evidence" value="ECO:0007669"/>
    <property type="project" value="UniProtKB-KW"/>
</dbReference>
<dbReference type="InterPro" id="IPR014048">
    <property type="entry name" value="MethylDNA_cys_MeTrfase_DNA-bd"/>
</dbReference>
<keyword evidence="11" id="KW-0234">DNA repair</keyword>
<evidence type="ECO:0000256" key="2">
    <source>
        <dbReference type="ARBA" id="ARBA00022603"/>
    </source>
</evidence>
<evidence type="ECO:0000256" key="8">
    <source>
        <dbReference type="ARBA" id="ARBA00023125"/>
    </source>
</evidence>
<sequence length="363" mass="39834">MKTEINMPNSKKTDTLPIESDHRWQAVLARDSAADGSFFYSVKTTGVYCRPSCPARTAKPENVQFHLSRDEAEAAGFRPCQRCKPDQPSLREQHIDKVTEICRLLETAVNEPSLAELAAIAGLSSFHFHQIFKAITGLTPKAYAAAQRGNRVRDQLMKSQTVTAAIYDAGYNSNSRFYAQSSQLLGMTPSDYRAGGANSRIRFALGECSLGSILVAASEIGLCVIALGDDPDYLVRELQDRFPQAELIGGDDEFEQWVAKVVGFVEAPAIGLDLPLDMRGTAFQLRVWQTLKQIPIGEKVSYRDIAQRIGAPKAVRAVASACAANTLAVAIPCHRVIRSDGGLSGYRWGVERKAELLRRESQV</sequence>
<dbReference type="Proteomes" id="UP000199561">
    <property type="component" value="Unassembled WGS sequence"/>
</dbReference>
<dbReference type="InterPro" id="IPR016221">
    <property type="entry name" value="Bifunct_regulatory_prot_Ada"/>
</dbReference>
<feature type="active site" description="Nucleophile; methyl group acceptor from either O6-methylguanine or O4-methylthymine" evidence="15">
    <location>
        <position position="333"/>
    </location>
</feature>
<dbReference type="Gene3D" id="3.30.160.70">
    <property type="entry name" value="Methylated DNA-protein cysteine methyltransferase domain"/>
    <property type="match status" value="1"/>
</dbReference>
<dbReference type="GO" id="GO:0008270">
    <property type="term" value="F:zinc ion binding"/>
    <property type="evidence" value="ECO:0007669"/>
    <property type="project" value="InterPro"/>
</dbReference>
<dbReference type="FunFam" id="1.10.10.10:FF:000410">
    <property type="entry name" value="ADA regulatory protein, putative"/>
    <property type="match status" value="1"/>
</dbReference>
<dbReference type="STRING" id="52442.SAMN05421880_10381"/>
<evidence type="ECO:0000256" key="10">
    <source>
        <dbReference type="ARBA" id="ARBA00023163"/>
    </source>
</evidence>
<dbReference type="SUPFAM" id="SSF57884">
    <property type="entry name" value="Ada DNA repair protein, N-terminal domain (N-Ada 10)"/>
    <property type="match status" value="1"/>
</dbReference>
<dbReference type="InterPro" id="IPR001497">
    <property type="entry name" value="MethylDNA_cys_MeTrfase_AS"/>
</dbReference>
<dbReference type="InterPro" id="IPR036217">
    <property type="entry name" value="MethylDNA_cys_MeTrfase_DNAb"/>
</dbReference>
<reference evidence="18 19" key="1">
    <citation type="submission" date="2016-10" db="EMBL/GenBank/DDBJ databases">
        <authorList>
            <person name="de Groot N.N."/>
        </authorList>
    </citation>
    <scope>NUCLEOTIDE SEQUENCE [LARGE SCALE GENOMIC DNA]</scope>
    <source>
        <strain evidence="18 19">Nm146</strain>
    </source>
</reference>
<keyword evidence="19" id="KW-1185">Reference proteome</keyword>
<dbReference type="NCBIfam" id="TIGR00589">
    <property type="entry name" value="ogt"/>
    <property type="match status" value="1"/>
</dbReference>
<dbReference type="PROSITE" id="PS00374">
    <property type="entry name" value="MGMT"/>
    <property type="match status" value="1"/>
</dbReference>
<evidence type="ECO:0000256" key="7">
    <source>
        <dbReference type="ARBA" id="ARBA00023015"/>
    </source>
</evidence>
<dbReference type="EMBL" id="FOUF01000003">
    <property type="protein sequence ID" value="SFL97347.1"/>
    <property type="molecule type" value="Genomic_DNA"/>
</dbReference>
<dbReference type="Pfam" id="PF12833">
    <property type="entry name" value="HTH_18"/>
    <property type="match status" value="1"/>
</dbReference>
<evidence type="ECO:0000256" key="1">
    <source>
        <dbReference type="ARBA" id="ARBA00001286"/>
    </source>
</evidence>
<evidence type="ECO:0000256" key="5">
    <source>
        <dbReference type="ARBA" id="ARBA00022763"/>
    </source>
</evidence>
<dbReference type="Pfam" id="PF01035">
    <property type="entry name" value="DNA_binding_1"/>
    <property type="match status" value="1"/>
</dbReference>
<dbReference type="InterPro" id="IPR036388">
    <property type="entry name" value="WH-like_DNA-bd_sf"/>
</dbReference>
<dbReference type="GO" id="GO:0003908">
    <property type="term" value="F:methylated-DNA-[protein]-cysteine S-methyltransferase activity"/>
    <property type="evidence" value="ECO:0007669"/>
    <property type="project" value="UniProtKB-EC"/>
</dbReference>
<feature type="binding site" evidence="16">
    <location>
        <position position="80"/>
    </location>
    <ligand>
        <name>Zn(2+)</name>
        <dbReference type="ChEBI" id="CHEBI:29105"/>
    </ligand>
</feature>
<dbReference type="GO" id="GO:0043565">
    <property type="term" value="F:sequence-specific DNA binding"/>
    <property type="evidence" value="ECO:0007669"/>
    <property type="project" value="InterPro"/>
</dbReference>
<dbReference type="InterPro" id="IPR004026">
    <property type="entry name" value="Ada_DNA_repair_Zn-bd"/>
</dbReference>
<dbReference type="InterPro" id="IPR018060">
    <property type="entry name" value="HTH_AraC"/>
</dbReference>
<evidence type="ECO:0000256" key="3">
    <source>
        <dbReference type="ARBA" id="ARBA00022679"/>
    </source>
</evidence>
<protein>
    <recommendedName>
        <fullName evidence="14">Regulatory protein of adaptive response</fullName>
    </recommendedName>
</protein>
<dbReference type="SMART" id="SM00342">
    <property type="entry name" value="HTH_ARAC"/>
    <property type="match status" value="1"/>
</dbReference>
<dbReference type="PANTHER" id="PTHR10815:SF14">
    <property type="entry name" value="BIFUNCTIONAL TRANSCRIPTIONAL ACTIVATOR_DNA REPAIR ENZYME ADA"/>
    <property type="match status" value="1"/>
</dbReference>
<feature type="active site" description="Nucleophile; methyl group acceptor from methylphosphotriester" evidence="15">
    <location>
        <position position="49"/>
    </location>
</feature>
<evidence type="ECO:0000256" key="4">
    <source>
        <dbReference type="ARBA" id="ARBA00022723"/>
    </source>
</evidence>
<feature type="domain" description="HTH araC/xylS-type" evidence="17">
    <location>
        <begin position="99"/>
        <end position="195"/>
    </location>
</feature>
<dbReference type="FunFam" id="3.40.10.10:FF:000001">
    <property type="entry name" value="DNA-3-methyladenine glycosylase 2"/>
    <property type="match status" value="1"/>
</dbReference>
<evidence type="ECO:0000313" key="18">
    <source>
        <dbReference type="EMBL" id="SFL97347.1"/>
    </source>
</evidence>
<evidence type="ECO:0000256" key="12">
    <source>
        <dbReference type="ARBA" id="ARBA00049348"/>
    </source>
</evidence>
<keyword evidence="7" id="KW-0805">Transcription regulation</keyword>
<gene>
    <name evidence="18" type="ORF">SAMN05421880_10381</name>
</gene>
<keyword evidence="8" id="KW-0238">DNA-binding</keyword>
<evidence type="ECO:0000256" key="11">
    <source>
        <dbReference type="ARBA" id="ARBA00023204"/>
    </source>
</evidence>
<dbReference type="GO" id="GO:0003700">
    <property type="term" value="F:DNA-binding transcription factor activity"/>
    <property type="evidence" value="ECO:0007669"/>
    <property type="project" value="InterPro"/>
</dbReference>
<evidence type="ECO:0000259" key="17">
    <source>
        <dbReference type="PROSITE" id="PS01124"/>
    </source>
</evidence>
<evidence type="ECO:0000256" key="13">
    <source>
        <dbReference type="ARBA" id="ARBA00060908"/>
    </source>
</evidence>
<dbReference type="InterPro" id="IPR036631">
    <property type="entry name" value="MGMT_N_sf"/>
</dbReference>
<comment type="catalytic activity">
    <reaction evidence="12">
        <text>a 6-O-methyl-2'-deoxyguanosine in DNA + L-cysteinyl-[protein] = S-methyl-L-cysteinyl-[protein] + a 2'-deoxyguanosine in DNA</text>
        <dbReference type="Rhea" id="RHEA:24000"/>
        <dbReference type="Rhea" id="RHEA-COMP:10131"/>
        <dbReference type="Rhea" id="RHEA-COMP:10132"/>
        <dbReference type="Rhea" id="RHEA-COMP:11367"/>
        <dbReference type="Rhea" id="RHEA-COMP:11368"/>
        <dbReference type="ChEBI" id="CHEBI:29950"/>
        <dbReference type="ChEBI" id="CHEBI:82612"/>
        <dbReference type="ChEBI" id="CHEBI:85445"/>
        <dbReference type="ChEBI" id="CHEBI:85448"/>
        <dbReference type="EC" id="2.1.1.63"/>
    </reaction>
</comment>
<dbReference type="CDD" id="cd06445">
    <property type="entry name" value="ATase"/>
    <property type="match status" value="1"/>
</dbReference>
<comment type="catalytic activity">
    <reaction evidence="1">
        <text>a 4-O-methyl-thymidine in DNA + L-cysteinyl-[protein] = a thymidine in DNA + S-methyl-L-cysteinyl-[protein]</text>
        <dbReference type="Rhea" id="RHEA:53428"/>
        <dbReference type="Rhea" id="RHEA-COMP:10131"/>
        <dbReference type="Rhea" id="RHEA-COMP:10132"/>
        <dbReference type="Rhea" id="RHEA-COMP:13555"/>
        <dbReference type="Rhea" id="RHEA-COMP:13556"/>
        <dbReference type="ChEBI" id="CHEBI:29950"/>
        <dbReference type="ChEBI" id="CHEBI:82612"/>
        <dbReference type="ChEBI" id="CHEBI:137386"/>
        <dbReference type="ChEBI" id="CHEBI:137387"/>
        <dbReference type="EC" id="2.1.1.63"/>
    </reaction>
</comment>
<accession>A0A1I4M303</accession>
<dbReference type="Pfam" id="PF02805">
    <property type="entry name" value="Ada_Zn_binding"/>
    <property type="match status" value="1"/>
</dbReference>
<keyword evidence="4 16" id="KW-0479">Metal-binding</keyword>
<feature type="binding site" evidence="16">
    <location>
        <position position="83"/>
    </location>
    <ligand>
        <name>Zn(2+)</name>
        <dbReference type="ChEBI" id="CHEBI:29105"/>
    </ligand>
</feature>
<dbReference type="GO" id="GO:0006307">
    <property type="term" value="P:DNA alkylation repair"/>
    <property type="evidence" value="ECO:0007669"/>
    <property type="project" value="UniProtKB-ARBA"/>
</dbReference>
<comment type="cofactor">
    <cofactor evidence="16">
        <name>Zn(2+)</name>
        <dbReference type="ChEBI" id="CHEBI:29105"/>
    </cofactor>
    <text evidence="16">Binds 1 zinc ion per subunit.</text>
</comment>
<keyword evidence="2 18" id="KW-0489">Methyltransferase</keyword>
<keyword evidence="9" id="KW-0010">Activator</keyword>
<dbReference type="Gene3D" id="1.10.10.10">
    <property type="entry name" value="Winged helix-like DNA-binding domain superfamily/Winged helix DNA-binding domain"/>
    <property type="match status" value="1"/>
</dbReference>
<keyword evidence="10" id="KW-0804">Transcription</keyword>
<keyword evidence="5" id="KW-0227">DNA damage</keyword>
<dbReference type="PROSITE" id="PS01124">
    <property type="entry name" value="HTH_ARAC_FAMILY_2"/>
    <property type="match status" value="1"/>
</dbReference>
<proteinExistence type="inferred from homology"/>
<name>A0A1I4M303_9PROT</name>
<dbReference type="Gene3D" id="3.40.10.10">
    <property type="entry name" value="DNA Methylphosphotriester Repair Domain"/>
    <property type="match status" value="1"/>
</dbReference>
<dbReference type="SUPFAM" id="SSF46767">
    <property type="entry name" value="Methylated DNA-protein cysteine methyltransferase, C-terminal domain"/>
    <property type="match status" value="1"/>
</dbReference>
<dbReference type="SUPFAM" id="SSF53155">
    <property type="entry name" value="Methylated DNA-protein cysteine methyltransferase domain"/>
    <property type="match status" value="1"/>
</dbReference>
<evidence type="ECO:0000256" key="16">
    <source>
        <dbReference type="PIRSR" id="PIRSR000409-3"/>
    </source>
</evidence>
<dbReference type="PANTHER" id="PTHR10815">
    <property type="entry name" value="METHYLATED-DNA--PROTEIN-CYSTEINE METHYLTRANSFERASE"/>
    <property type="match status" value="1"/>
</dbReference>
<dbReference type="NCBIfam" id="NF011964">
    <property type="entry name" value="PRK15435.1"/>
    <property type="match status" value="1"/>
</dbReference>
<dbReference type="InterPro" id="IPR009057">
    <property type="entry name" value="Homeodomain-like_sf"/>
</dbReference>
<dbReference type="RefSeq" id="WP_218143414.1">
    <property type="nucleotide sequence ID" value="NZ_FOUF01000003.1"/>
</dbReference>
<organism evidence="18 19">
    <name type="scientific">Nitrosomonas nitrosa</name>
    <dbReference type="NCBI Taxonomy" id="52442"/>
    <lineage>
        <taxon>Bacteria</taxon>
        <taxon>Pseudomonadati</taxon>
        <taxon>Pseudomonadota</taxon>
        <taxon>Betaproteobacteria</taxon>
        <taxon>Nitrosomonadales</taxon>
        <taxon>Nitrosomonadaceae</taxon>
        <taxon>Nitrosomonas</taxon>
    </lineage>
</organism>
<feature type="binding site" evidence="16">
    <location>
        <position position="49"/>
    </location>
    <ligand>
        <name>Zn(2+)</name>
        <dbReference type="ChEBI" id="CHEBI:29105"/>
    </ligand>
</feature>
<feature type="binding site" evidence="16">
    <location>
        <position position="53"/>
    </location>
    <ligand>
        <name>Zn(2+)</name>
        <dbReference type="ChEBI" id="CHEBI:29105"/>
    </ligand>
</feature>
<evidence type="ECO:0000313" key="19">
    <source>
        <dbReference type="Proteomes" id="UP000199561"/>
    </source>
</evidence>
<keyword evidence="3 18" id="KW-0808">Transferase</keyword>
<evidence type="ECO:0000256" key="9">
    <source>
        <dbReference type="ARBA" id="ARBA00023159"/>
    </source>
</evidence>